<dbReference type="Gene3D" id="3.40.50.410">
    <property type="entry name" value="von Willebrand factor, type A domain"/>
    <property type="match status" value="1"/>
</dbReference>
<dbReference type="SUPFAM" id="SSF53300">
    <property type="entry name" value="vWA-like"/>
    <property type="match status" value="1"/>
</dbReference>
<feature type="transmembrane region" description="Helical" evidence="1">
    <location>
        <begin position="6"/>
        <end position="31"/>
    </location>
</feature>
<evidence type="ECO:0000256" key="1">
    <source>
        <dbReference type="SAM" id="Phobius"/>
    </source>
</evidence>
<dbReference type="Proteomes" id="UP000037594">
    <property type="component" value="Unassembled WGS sequence"/>
</dbReference>
<dbReference type="PATRIC" id="fig|451644.5.peg.1572"/>
<protein>
    <recommendedName>
        <fullName evidence="4">VWFA domain-containing protein</fullName>
    </recommendedName>
</protein>
<keyword evidence="1" id="KW-0812">Transmembrane</keyword>
<sequence>MTFEPVLAWWVFLLLAALTLVLRMYTLYRVLVVVGKESQRKVVVRWSLLTLVIVCLFAAAVRPGVEADTHPVNQAAADAAANSNVNVFFVVDRSLNSRAEDFGNNQFRMAGIRTDMQAIVDQYPSGRFSITSFATKARVDWPLSDDVWSLRALLKNYSAYESEFDSVYQVDVGAAADQLKRQLELAAQQYPGSNNLVFYLGEGAGISKRDATAFDVPSELVAGGAVLGYGTPAGGPVASKIAANGEVTYFPDPASGGGQFLSPLDEASLRTVAEQLHVPYFHRGLGDSTSTIIPAVDGGSSTAVQQEVSMPGDRTEFYWIFTAIAMLLMFYELFAMAREYRVSRRTGRDT</sequence>
<organism evidence="2 3">
    <name type="scientific">Mycolicibacterium conceptionense</name>
    <dbReference type="NCBI Taxonomy" id="451644"/>
    <lineage>
        <taxon>Bacteria</taxon>
        <taxon>Bacillati</taxon>
        <taxon>Actinomycetota</taxon>
        <taxon>Actinomycetes</taxon>
        <taxon>Mycobacteriales</taxon>
        <taxon>Mycobacteriaceae</taxon>
        <taxon>Mycolicibacterium</taxon>
    </lineage>
</organism>
<comment type="caution">
    <text evidence="2">The sequence shown here is derived from an EMBL/GenBank/DDBJ whole genome shotgun (WGS) entry which is preliminary data.</text>
</comment>
<dbReference type="RefSeq" id="WP_019343741.1">
    <property type="nucleotide sequence ID" value="NZ_AGSZ01000075.1"/>
</dbReference>
<dbReference type="OrthoDB" id="9814325at2"/>
<gene>
    <name evidence="2" type="ORF">ACT17_07655</name>
</gene>
<dbReference type="AlphaFoldDB" id="A0A0J8UFY3"/>
<feature type="transmembrane region" description="Helical" evidence="1">
    <location>
        <begin position="43"/>
        <end position="61"/>
    </location>
</feature>
<keyword evidence="1" id="KW-1133">Transmembrane helix</keyword>
<evidence type="ECO:0000313" key="2">
    <source>
        <dbReference type="EMBL" id="KMV19295.1"/>
    </source>
</evidence>
<dbReference type="InterPro" id="IPR036465">
    <property type="entry name" value="vWFA_dom_sf"/>
</dbReference>
<dbReference type="EMBL" id="LFOD01000004">
    <property type="protein sequence ID" value="KMV19295.1"/>
    <property type="molecule type" value="Genomic_DNA"/>
</dbReference>
<proteinExistence type="predicted"/>
<keyword evidence="1" id="KW-0472">Membrane</keyword>
<name>A0A0J8UFY3_9MYCO</name>
<accession>A0A0J8UFY3</accession>
<reference evidence="2 3" key="1">
    <citation type="submission" date="2015-06" db="EMBL/GenBank/DDBJ databases">
        <title>Genome sequence of Mycobacterium conceptionense strain MLE.</title>
        <authorList>
            <person name="Greninger A.L."/>
            <person name="Cunningham G."/>
            <person name="Chiu C.Y."/>
            <person name="Miller S."/>
        </authorList>
    </citation>
    <scope>NUCLEOTIDE SEQUENCE [LARGE SCALE GENOMIC DNA]</scope>
    <source>
        <strain evidence="2 3">MLE</strain>
    </source>
</reference>
<evidence type="ECO:0000313" key="3">
    <source>
        <dbReference type="Proteomes" id="UP000037594"/>
    </source>
</evidence>
<evidence type="ECO:0008006" key="4">
    <source>
        <dbReference type="Google" id="ProtNLM"/>
    </source>
</evidence>
<feature type="transmembrane region" description="Helical" evidence="1">
    <location>
        <begin position="317"/>
        <end position="335"/>
    </location>
</feature>